<evidence type="ECO:0000313" key="5">
    <source>
        <dbReference type="Proteomes" id="UP001056386"/>
    </source>
</evidence>
<evidence type="ECO:0000256" key="1">
    <source>
        <dbReference type="SAM" id="MobiDB-lite"/>
    </source>
</evidence>
<sequence>MKRSAPGDPAVTGGLEALVLGGPGAIHKLDGAAERLGDLIASNGESTQARFFLLEFKSDRDKRSDEYVKPMLIGAVGRLVTPQQGDAEMIANGDRCHFAVFANLPGMAEPADPVDSADAERAVPAVDPAGDAAADPAGDAPQPRPRHLDSYEQRELLAEPYFDWVKQGVRSVLRELKPDKADLVDPAVRAEWKRLEGSQQRQALQQFKPRKNKELHKLADQIWGSAEHGLPLPDYRDYVRWLAGLAGGEGGDTRVKLVAVRDGQLYYCLTTIAQLASRLDPPAPGPSSRLKV</sequence>
<evidence type="ECO:0000313" key="3">
    <source>
        <dbReference type="EMBL" id="USS42490.1"/>
    </source>
</evidence>
<feature type="compositionally biased region" description="Low complexity" evidence="1">
    <location>
        <begin position="128"/>
        <end position="141"/>
    </location>
</feature>
<keyword evidence="5" id="KW-1185">Reference proteome</keyword>
<dbReference type="Proteomes" id="UP000594892">
    <property type="component" value="Chromosome 1"/>
</dbReference>
<gene>
    <name evidence="2" type="ORF">I6H06_06890</name>
    <name evidence="3" type="ORF">NFI99_09825</name>
</gene>
<dbReference type="RefSeq" id="WP_035978765.1">
    <property type="nucleotide sequence ID" value="NZ_CP021075.1"/>
</dbReference>
<name>A0AAQ0BPT5_BURGL</name>
<accession>A0AAQ0BPT5</accession>
<reference evidence="2 4" key="1">
    <citation type="submission" date="2020-12" db="EMBL/GenBank/DDBJ databases">
        <title>FDA dAtabase for Regulatory Grade micrObial Sequences (FDA-ARGOS): Supporting development and validation of Infectious Disease Dx tests.</title>
        <authorList>
            <person name="Minogue T."/>
            <person name="Wolcott M."/>
            <person name="Wasieloski L."/>
            <person name="Aguilar W."/>
            <person name="Moore D."/>
            <person name="Jaissle J."/>
            <person name="Tallon L."/>
            <person name="Sadzewicz L."/>
            <person name="Zhao X."/>
            <person name="Boylan J."/>
            <person name="Ott S."/>
            <person name="Bowen H."/>
            <person name="Vavikolanu K."/>
            <person name="Mehta A."/>
            <person name="Aluvathingal J."/>
            <person name="Nadendla S."/>
            <person name="Yan Y."/>
            <person name="Sichtig H."/>
        </authorList>
    </citation>
    <scope>NUCLEOTIDE SEQUENCE [LARGE SCALE GENOMIC DNA]</scope>
    <source>
        <strain evidence="2 4">FDAARGOS_949</strain>
    </source>
</reference>
<reference evidence="3" key="2">
    <citation type="submission" date="2022-06" db="EMBL/GenBank/DDBJ databases">
        <title>Draft genome sequence of Burkholderia glumae strain GR20004 isolated from rice panicle showing bacterial panicle blight.</title>
        <authorList>
            <person name="Choi S.Y."/>
            <person name="Lee Y.H."/>
        </authorList>
    </citation>
    <scope>NUCLEOTIDE SEQUENCE</scope>
    <source>
        <strain evidence="3">GR20004</strain>
    </source>
</reference>
<dbReference type="AlphaFoldDB" id="A0AAQ0BPT5"/>
<feature type="region of interest" description="Disordered" evidence="1">
    <location>
        <begin position="128"/>
        <end position="147"/>
    </location>
</feature>
<dbReference type="EMBL" id="CP099583">
    <property type="protein sequence ID" value="USS42490.1"/>
    <property type="molecule type" value="Genomic_DNA"/>
</dbReference>
<protein>
    <submittedName>
        <fullName evidence="2">Uncharacterized protein</fullName>
    </submittedName>
</protein>
<evidence type="ECO:0000313" key="2">
    <source>
        <dbReference type="EMBL" id="QPQ89378.1"/>
    </source>
</evidence>
<organism evidence="2 4">
    <name type="scientific">Burkholderia glumae</name>
    <name type="common">Pseudomonas glumae</name>
    <dbReference type="NCBI Taxonomy" id="337"/>
    <lineage>
        <taxon>Bacteria</taxon>
        <taxon>Pseudomonadati</taxon>
        <taxon>Pseudomonadota</taxon>
        <taxon>Betaproteobacteria</taxon>
        <taxon>Burkholderiales</taxon>
        <taxon>Burkholderiaceae</taxon>
        <taxon>Burkholderia</taxon>
    </lineage>
</organism>
<evidence type="ECO:0000313" key="4">
    <source>
        <dbReference type="Proteomes" id="UP000594892"/>
    </source>
</evidence>
<dbReference type="Proteomes" id="UP001056386">
    <property type="component" value="Chromosome 2"/>
</dbReference>
<proteinExistence type="predicted"/>
<dbReference type="EMBL" id="CP065600">
    <property type="protein sequence ID" value="QPQ89378.1"/>
    <property type="molecule type" value="Genomic_DNA"/>
</dbReference>